<dbReference type="Gene3D" id="3.30.200.20">
    <property type="entry name" value="Phosphorylase Kinase, domain 1"/>
    <property type="match status" value="1"/>
</dbReference>
<dbReference type="PROSITE" id="PS50011">
    <property type="entry name" value="PROTEIN_KINASE_DOM"/>
    <property type="match status" value="1"/>
</dbReference>
<feature type="binding site" evidence="7">
    <location>
        <position position="41"/>
    </location>
    <ligand>
        <name>ATP</name>
        <dbReference type="ChEBI" id="CHEBI:30616"/>
    </ligand>
</feature>
<keyword evidence="9" id="KW-1133">Transmembrane helix</keyword>
<dbReference type="Gene3D" id="1.10.510.10">
    <property type="entry name" value="Transferase(Phosphotransferase) domain 1"/>
    <property type="match status" value="1"/>
</dbReference>
<accession>A0ABR6BN07</accession>
<evidence type="ECO:0000256" key="7">
    <source>
        <dbReference type="PROSITE-ProRule" id="PRU10141"/>
    </source>
</evidence>
<evidence type="ECO:0000256" key="3">
    <source>
        <dbReference type="ARBA" id="ARBA00022679"/>
    </source>
</evidence>
<feature type="region of interest" description="Disordered" evidence="8">
    <location>
        <begin position="337"/>
        <end position="356"/>
    </location>
</feature>
<dbReference type="EMBL" id="JACJID010000004">
    <property type="protein sequence ID" value="MBA8928283.1"/>
    <property type="molecule type" value="Genomic_DNA"/>
</dbReference>
<dbReference type="PANTHER" id="PTHR43289">
    <property type="entry name" value="MITOGEN-ACTIVATED PROTEIN KINASE KINASE KINASE 20-RELATED"/>
    <property type="match status" value="1"/>
</dbReference>
<keyword evidence="2 11" id="KW-0723">Serine/threonine-protein kinase</keyword>
<dbReference type="RefSeq" id="WP_318296632.1">
    <property type="nucleotide sequence ID" value="NZ_BAAABQ010000073.1"/>
</dbReference>
<keyword evidence="4 7" id="KW-0547">Nucleotide-binding</keyword>
<dbReference type="InterPro" id="IPR000719">
    <property type="entry name" value="Prot_kinase_dom"/>
</dbReference>
<keyword evidence="12" id="KW-1185">Reference proteome</keyword>
<feature type="domain" description="Protein kinase" evidence="10">
    <location>
        <begin position="12"/>
        <end position="258"/>
    </location>
</feature>
<evidence type="ECO:0000256" key="1">
    <source>
        <dbReference type="ARBA" id="ARBA00012513"/>
    </source>
</evidence>
<dbReference type="CDD" id="cd14014">
    <property type="entry name" value="STKc_PknB_like"/>
    <property type="match status" value="1"/>
</dbReference>
<proteinExistence type="predicted"/>
<evidence type="ECO:0000256" key="4">
    <source>
        <dbReference type="ARBA" id="ARBA00022741"/>
    </source>
</evidence>
<dbReference type="SUPFAM" id="SSF56112">
    <property type="entry name" value="Protein kinase-like (PK-like)"/>
    <property type="match status" value="1"/>
</dbReference>
<reference evidence="11 12" key="1">
    <citation type="submission" date="2020-08" db="EMBL/GenBank/DDBJ databases">
        <title>Genomic Encyclopedia of Archaeal and Bacterial Type Strains, Phase II (KMG-II): from individual species to whole genera.</title>
        <authorList>
            <person name="Goeker M."/>
        </authorList>
    </citation>
    <scope>NUCLEOTIDE SEQUENCE [LARGE SCALE GENOMIC DNA]</scope>
    <source>
        <strain evidence="11 12">DSM 43850</strain>
    </source>
</reference>
<dbReference type="InterPro" id="IPR008271">
    <property type="entry name" value="Ser/Thr_kinase_AS"/>
</dbReference>
<evidence type="ECO:0000256" key="5">
    <source>
        <dbReference type="ARBA" id="ARBA00022777"/>
    </source>
</evidence>
<evidence type="ECO:0000259" key="10">
    <source>
        <dbReference type="PROSITE" id="PS50011"/>
    </source>
</evidence>
<dbReference type="EC" id="2.7.11.1" evidence="1"/>
<dbReference type="SMART" id="SM00220">
    <property type="entry name" value="S_TKc"/>
    <property type="match status" value="1"/>
</dbReference>
<name>A0ABR6BN07_9PSEU</name>
<feature type="transmembrane region" description="Helical" evidence="9">
    <location>
        <begin position="297"/>
        <end position="318"/>
    </location>
</feature>
<sequence>MHGSTRLVAGRYRVLGELGRGGMGVVWRAHDQVIDREVALKELAVPACGSERVLREARTAGRLNDPGVVTVYDVLVDQGVTYVVMELVRAPTLAEVMAAEGALSADRVAAIGLRLLAALQTAHNAGIVHRDVKPSNVMVLGDGRVKLADFGIARALDDPSQTASGAIMGSPGYMAPELFRGAGPSPAADLWALGATLFHAVEGRAPFQRDTTAATMHAIMYEEPRLERCSGPMASVVMGLLTQSPEQRLTATQVRQLLSAAGEQTVQVLALPGGTTRPSVPWQFEDEPAPARPPRRLLLVGGAAALVVGVAVAAVFLFQPSPQQGIASAGEVVSTTSASSASPVTPTSSSAVTTTTSTVRSSAVVAPPSTTPTHTRAVLTRYRSQASGWHFSGTSRVPTPAGFSAEGPLGALLATAEPGTKAVYSCKVGAGERFTSVDQTGKCEGQQVVGLLGYVFAQPPADTHSVPLYRCNQGGNHFDSLSADCEGPKNVKEGVLGYLLP</sequence>
<keyword evidence="3" id="KW-0808">Transferase</keyword>
<organism evidence="11 12">
    <name type="scientific">Kutzneria viridogrisea</name>
    <dbReference type="NCBI Taxonomy" id="47990"/>
    <lineage>
        <taxon>Bacteria</taxon>
        <taxon>Bacillati</taxon>
        <taxon>Actinomycetota</taxon>
        <taxon>Actinomycetes</taxon>
        <taxon>Pseudonocardiales</taxon>
        <taxon>Pseudonocardiaceae</taxon>
        <taxon>Kutzneria</taxon>
    </lineage>
</organism>
<dbReference type="PROSITE" id="PS00107">
    <property type="entry name" value="PROTEIN_KINASE_ATP"/>
    <property type="match status" value="1"/>
</dbReference>
<comment type="caution">
    <text evidence="11">The sequence shown here is derived from an EMBL/GenBank/DDBJ whole genome shotgun (WGS) entry which is preliminary data.</text>
</comment>
<keyword evidence="9" id="KW-0472">Membrane</keyword>
<dbReference type="Pfam" id="PF00069">
    <property type="entry name" value="Pkinase"/>
    <property type="match status" value="1"/>
</dbReference>
<keyword evidence="5 11" id="KW-0418">Kinase</keyword>
<keyword evidence="9" id="KW-0812">Transmembrane</keyword>
<protein>
    <recommendedName>
        <fullName evidence="1">non-specific serine/threonine protein kinase</fullName>
        <ecNumber evidence="1">2.7.11.1</ecNumber>
    </recommendedName>
</protein>
<dbReference type="PANTHER" id="PTHR43289:SF6">
    <property type="entry name" value="SERINE_THREONINE-PROTEIN KINASE NEKL-3"/>
    <property type="match status" value="1"/>
</dbReference>
<evidence type="ECO:0000256" key="9">
    <source>
        <dbReference type="SAM" id="Phobius"/>
    </source>
</evidence>
<dbReference type="Proteomes" id="UP000517916">
    <property type="component" value="Unassembled WGS sequence"/>
</dbReference>
<dbReference type="InterPro" id="IPR011009">
    <property type="entry name" value="Kinase-like_dom_sf"/>
</dbReference>
<dbReference type="InterPro" id="IPR017441">
    <property type="entry name" value="Protein_kinase_ATP_BS"/>
</dbReference>
<evidence type="ECO:0000256" key="2">
    <source>
        <dbReference type="ARBA" id="ARBA00022527"/>
    </source>
</evidence>
<evidence type="ECO:0000256" key="6">
    <source>
        <dbReference type="ARBA" id="ARBA00022840"/>
    </source>
</evidence>
<evidence type="ECO:0000256" key="8">
    <source>
        <dbReference type="SAM" id="MobiDB-lite"/>
    </source>
</evidence>
<evidence type="ECO:0000313" key="12">
    <source>
        <dbReference type="Proteomes" id="UP000517916"/>
    </source>
</evidence>
<dbReference type="GO" id="GO:0004674">
    <property type="term" value="F:protein serine/threonine kinase activity"/>
    <property type="evidence" value="ECO:0007669"/>
    <property type="project" value="UniProtKB-KW"/>
</dbReference>
<evidence type="ECO:0000313" key="11">
    <source>
        <dbReference type="EMBL" id="MBA8928283.1"/>
    </source>
</evidence>
<keyword evidence="6 7" id="KW-0067">ATP-binding</keyword>
<dbReference type="PROSITE" id="PS00108">
    <property type="entry name" value="PROTEIN_KINASE_ST"/>
    <property type="match status" value="1"/>
</dbReference>
<gene>
    <name evidence="11" type="ORF">BC739_005500</name>
</gene>